<evidence type="ECO:0000256" key="1">
    <source>
        <dbReference type="HAMAP-Rule" id="MF_00800"/>
    </source>
</evidence>
<dbReference type="HAMAP" id="MF_00800">
    <property type="entry name" value="UPF0340"/>
    <property type="match status" value="1"/>
</dbReference>
<proteinExistence type="inferred from homology"/>
<gene>
    <name evidence="2" type="ORF">ACFSB2_14055</name>
</gene>
<accession>A0ABW4JHI8</accession>
<evidence type="ECO:0000313" key="3">
    <source>
        <dbReference type="Proteomes" id="UP001597079"/>
    </source>
</evidence>
<dbReference type="RefSeq" id="WP_377943702.1">
    <property type="nucleotide sequence ID" value="NZ_JBHUCX010000035.1"/>
</dbReference>
<dbReference type="EMBL" id="JBHUCX010000035">
    <property type="protein sequence ID" value="MFD1675822.1"/>
    <property type="molecule type" value="Genomic_DNA"/>
</dbReference>
<protein>
    <recommendedName>
        <fullName evidence="1">UPF0340 protein ACFSB2_14055</fullName>
    </recommendedName>
</protein>
<comment type="caution">
    <text evidence="2">The sequence shown here is derived from an EMBL/GenBank/DDBJ whole genome shotgun (WGS) entry which is preliminary data.</text>
</comment>
<reference evidence="3" key="1">
    <citation type="journal article" date="2019" name="Int. J. Syst. Evol. Microbiol.">
        <title>The Global Catalogue of Microorganisms (GCM) 10K type strain sequencing project: providing services to taxonomists for standard genome sequencing and annotation.</title>
        <authorList>
            <consortium name="The Broad Institute Genomics Platform"/>
            <consortium name="The Broad Institute Genome Sequencing Center for Infectious Disease"/>
            <person name="Wu L."/>
            <person name="Ma J."/>
        </authorList>
    </citation>
    <scope>NUCLEOTIDE SEQUENCE [LARGE SCALE GENOMIC DNA]</scope>
    <source>
        <strain evidence="3">CGMCC 1.12286</strain>
    </source>
</reference>
<comment type="similarity">
    <text evidence="1">Belongs to the UPF0340 family.</text>
</comment>
<dbReference type="SUPFAM" id="SSF110710">
    <property type="entry name" value="TTHA0583/YokD-like"/>
    <property type="match status" value="1"/>
</dbReference>
<dbReference type="InterPro" id="IPR006340">
    <property type="entry name" value="DUF436"/>
</dbReference>
<dbReference type="NCBIfam" id="TIGR01440">
    <property type="entry name" value="TIGR01440 family protein"/>
    <property type="match status" value="1"/>
</dbReference>
<organism evidence="2 3">
    <name type="scientific">Alicyclobacillus fodiniaquatilis</name>
    <dbReference type="NCBI Taxonomy" id="1661150"/>
    <lineage>
        <taxon>Bacteria</taxon>
        <taxon>Bacillati</taxon>
        <taxon>Bacillota</taxon>
        <taxon>Bacilli</taxon>
        <taxon>Bacillales</taxon>
        <taxon>Alicyclobacillaceae</taxon>
        <taxon>Alicyclobacillus</taxon>
    </lineage>
</organism>
<evidence type="ECO:0000313" key="2">
    <source>
        <dbReference type="EMBL" id="MFD1675822.1"/>
    </source>
</evidence>
<dbReference type="Gene3D" id="3.40.50.10360">
    <property type="entry name" value="Hypothetical protein TT1679"/>
    <property type="match status" value="1"/>
</dbReference>
<keyword evidence="3" id="KW-1185">Reference proteome</keyword>
<name>A0ABW4JHI8_9BACL</name>
<dbReference type="InterPro" id="IPR028345">
    <property type="entry name" value="Antibiotic_NAT-like"/>
</dbReference>
<dbReference type="Proteomes" id="UP001597079">
    <property type="component" value="Unassembled WGS sequence"/>
</dbReference>
<sequence length="209" mass="21773">MDKPEVCDTPATGGNSAEIDPEISTSLHTALEDLQATAQLQAGDILVVGASSSEIVGARIGTATSLQIGEAVVSAILAFTDPLGIDVAFQCCEHLNRSLVVEQSVAQAHRLEVVQAVPIPGAGGAVAAAAYFRYQQPCLVAEICGDAGIDIGDTFIGMHLRRVVVPLRGRVKEIGQAHLTMAMTRSPLVGGSRAVYDVTEAQRRIGSKA</sequence>
<dbReference type="Pfam" id="PF04260">
    <property type="entry name" value="DUF436"/>
    <property type="match status" value="1"/>
</dbReference>